<protein>
    <submittedName>
        <fullName evidence="2">SIMPL domain-containing protein</fullName>
    </submittedName>
</protein>
<evidence type="ECO:0000313" key="3">
    <source>
        <dbReference type="Proteomes" id="UP001165367"/>
    </source>
</evidence>
<keyword evidence="3" id="KW-1185">Reference proteome</keyword>
<feature type="chain" id="PRO_5047017527" evidence="1">
    <location>
        <begin position="20"/>
        <end position="235"/>
    </location>
</feature>
<accession>A0ABS9KK03</accession>
<dbReference type="Gene3D" id="3.30.110.170">
    <property type="entry name" value="Protein of unknown function (DUF541), domain 1"/>
    <property type="match status" value="1"/>
</dbReference>
<organism evidence="2 3">
    <name type="scientific">Terrimonas ginsenosidimutans</name>
    <dbReference type="NCBI Taxonomy" id="2908004"/>
    <lineage>
        <taxon>Bacteria</taxon>
        <taxon>Pseudomonadati</taxon>
        <taxon>Bacteroidota</taxon>
        <taxon>Chitinophagia</taxon>
        <taxon>Chitinophagales</taxon>
        <taxon>Chitinophagaceae</taxon>
        <taxon>Terrimonas</taxon>
    </lineage>
</organism>
<evidence type="ECO:0000256" key="1">
    <source>
        <dbReference type="SAM" id="SignalP"/>
    </source>
</evidence>
<dbReference type="EMBL" id="JAKLTR010000001">
    <property type="protein sequence ID" value="MCG2612651.1"/>
    <property type="molecule type" value="Genomic_DNA"/>
</dbReference>
<dbReference type="Pfam" id="PF04402">
    <property type="entry name" value="SIMPL"/>
    <property type="match status" value="1"/>
</dbReference>
<dbReference type="Proteomes" id="UP001165367">
    <property type="component" value="Unassembled WGS sequence"/>
</dbReference>
<comment type="caution">
    <text evidence="2">The sequence shown here is derived from an EMBL/GenBank/DDBJ whole genome shotgun (WGS) entry which is preliminary data.</text>
</comment>
<proteinExistence type="predicted"/>
<dbReference type="RefSeq" id="WP_237867880.1">
    <property type="nucleotide sequence ID" value="NZ_JAKLTR010000001.1"/>
</dbReference>
<keyword evidence="1" id="KW-0732">Signal</keyword>
<dbReference type="InterPro" id="IPR007497">
    <property type="entry name" value="SIMPL/DUF541"/>
</dbReference>
<feature type="signal peptide" evidence="1">
    <location>
        <begin position="1"/>
        <end position="19"/>
    </location>
</feature>
<name>A0ABS9KK03_9BACT</name>
<sequence>MKKPLLSAAYFLAITSIHAQQKNFIDQPYLEVTGSADSLVTPNQIFIRIFVSEKDTKDRIPLEDIEVKMVKSLSALGINTENQLQVSDMLSNYKYFFLKKRDILKTKEYMLEVNSASLASDVFIELEKLDISNASIDRVDHTQIEAIKNICRGKAIAAAKQKALALTKPLGQDVGTAIHIVDTESISLNQLQGKTAGIQIRGVSSNGYIDKSVLPTVDFQKIKVTSGVTAAFVLK</sequence>
<reference evidence="2" key="1">
    <citation type="submission" date="2022-01" db="EMBL/GenBank/DDBJ databases">
        <authorList>
            <person name="Jo J.-H."/>
            <person name="Im W.-T."/>
        </authorList>
    </citation>
    <scope>NUCLEOTIDE SEQUENCE</scope>
    <source>
        <strain evidence="2">NA20</strain>
    </source>
</reference>
<gene>
    <name evidence="2" type="ORF">LZZ85_00105</name>
</gene>
<evidence type="ECO:0000313" key="2">
    <source>
        <dbReference type="EMBL" id="MCG2612651.1"/>
    </source>
</evidence>